<feature type="compositionally biased region" description="Basic and acidic residues" evidence="1">
    <location>
        <begin position="221"/>
        <end position="232"/>
    </location>
</feature>
<dbReference type="AlphaFoldDB" id="A0A1V4CVV5"/>
<accession>A0A1V4CVV5</accession>
<evidence type="ECO:0000256" key="1">
    <source>
        <dbReference type="SAM" id="MobiDB-lite"/>
    </source>
</evidence>
<dbReference type="Gene3D" id="1.20.5.1700">
    <property type="match status" value="1"/>
</dbReference>
<proteinExistence type="predicted"/>
<reference evidence="2" key="1">
    <citation type="submission" date="2016-12" db="EMBL/GenBank/DDBJ databases">
        <title>Genome sequence of Streptomyces antioxidans MUSC 164.</title>
        <authorList>
            <person name="Lee L.-H."/>
            <person name="Ser H.-L."/>
        </authorList>
    </citation>
    <scope>NUCLEOTIDE SEQUENCE [LARGE SCALE GENOMIC DNA]</scope>
    <source>
        <strain evidence="2">MUSC 164</strain>
    </source>
</reference>
<dbReference type="EMBL" id="LAKD02000119">
    <property type="protein sequence ID" value="OPF71705.1"/>
    <property type="molecule type" value="Genomic_DNA"/>
</dbReference>
<protein>
    <submittedName>
        <fullName evidence="2">Uncharacterized protein</fullName>
    </submittedName>
</protein>
<name>A0A1V4CVV5_9ACTN</name>
<feature type="region of interest" description="Disordered" evidence="1">
    <location>
        <begin position="193"/>
        <end position="232"/>
    </location>
</feature>
<organism evidence="2 3">
    <name type="scientific">Streptomyces antioxidans</name>
    <dbReference type="NCBI Taxonomy" id="1507734"/>
    <lineage>
        <taxon>Bacteria</taxon>
        <taxon>Bacillati</taxon>
        <taxon>Actinomycetota</taxon>
        <taxon>Actinomycetes</taxon>
        <taxon>Kitasatosporales</taxon>
        <taxon>Streptomycetaceae</taxon>
        <taxon>Streptomyces</taxon>
    </lineage>
</organism>
<dbReference type="Proteomes" id="UP000033615">
    <property type="component" value="Unassembled WGS sequence"/>
</dbReference>
<evidence type="ECO:0000313" key="2">
    <source>
        <dbReference type="EMBL" id="OPF71705.1"/>
    </source>
</evidence>
<evidence type="ECO:0000313" key="3">
    <source>
        <dbReference type="Proteomes" id="UP000033615"/>
    </source>
</evidence>
<gene>
    <name evidence="2" type="ORF">VT50_0233150</name>
</gene>
<keyword evidence="3" id="KW-1185">Reference proteome</keyword>
<sequence>MGGAAQRTSESAGVISRRVDSLHTEIQTLRTDIERLRASVEASHPASESCDGDRIHREIAGLRATVESWRADTSEARVTAEAVQAQQQQEPAIPEQASTGDFEELLDRAAGVAYAEISCHRDTWDFLVAQSSRGEHFRLPAAVREEDCLIDADLSGRTLIAVLDALWHTQRDSDVPSGTRRLAAKVYGRVGDALREVETDGSTERGQGGSERRQPGVTRIVIDDRPPADEGG</sequence>
<comment type="caution">
    <text evidence="2">The sequence shown here is derived from an EMBL/GenBank/DDBJ whole genome shotgun (WGS) entry which is preliminary data.</text>
</comment>